<comment type="subcellular location">
    <subcellularLocation>
        <location evidence="2">Cytoplasm</location>
    </subcellularLocation>
</comment>
<keyword evidence="4" id="KW-1185">Reference proteome</keyword>
<dbReference type="GO" id="GO:0005737">
    <property type="term" value="C:cytoplasm"/>
    <property type="evidence" value="ECO:0007669"/>
    <property type="project" value="UniProtKB-SubCell"/>
</dbReference>
<dbReference type="EMBL" id="LS483476">
    <property type="protein sequence ID" value="SQI60869.1"/>
    <property type="molecule type" value="Genomic_DNA"/>
</dbReference>
<dbReference type="PANTHER" id="PTHR13887:SF47">
    <property type="entry name" value="CLPXP ADAPTER PROTEIN SPXH"/>
    <property type="match status" value="1"/>
</dbReference>
<comment type="subunit">
    <text evidence="2">Interacts with Spx.</text>
</comment>
<sequence length="288" mass="33276">MEQHTSNMQNSFQENNRPLEIYLFIDPFCTDCWSLAPLIKKLQLEYGDYFTLKYVLCGQLAALNSKRPLDFANFPRLKQQAGNRRIPLQVSSGFDQETFTPHLAALSIKAAELQGKRAGTKFIHRLQELFFMENADISDINIIQQCAKYVDLDMEEFIRDIYSVSAAKAFQCDLKISLEMEVTEMPSLVFFNENIEDEGLKVTGLYSYSIYVQILTEMLEGYPSPSEMPSLELFLTKNPIIAVNDLALIYDQPVKQMERQMKKLQLQQKVKKIRAKNGIFWKYIANSM</sequence>
<reference evidence="3 4" key="1">
    <citation type="submission" date="2018-06" db="EMBL/GenBank/DDBJ databases">
        <authorList>
            <consortium name="Pathogen Informatics"/>
            <person name="Doyle S."/>
        </authorList>
    </citation>
    <scope>NUCLEOTIDE SEQUENCE [LARGE SCALE GENOMIC DNA]</scope>
    <source>
        <strain evidence="3 4">NCTC4824</strain>
    </source>
</reference>
<dbReference type="Pfam" id="PF13743">
    <property type="entry name" value="Thioredoxin_5"/>
    <property type="match status" value="1"/>
</dbReference>
<dbReference type="RefSeq" id="WP_066140504.1">
    <property type="nucleotide sequence ID" value="NZ_CBCSGM010000001.1"/>
</dbReference>
<organism evidence="3 4">
    <name type="scientific">Lederbergia lenta</name>
    <name type="common">Bacillus lentus</name>
    <dbReference type="NCBI Taxonomy" id="1467"/>
    <lineage>
        <taxon>Bacteria</taxon>
        <taxon>Bacillati</taxon>
        <taxon>Bacillota</taxon>
        <taxon>Bacilli</taxon>
        <taxon>Bacillales</taxon>
        <taxon>Bacillaceae</taxon>
        <taxon>Lederbergia</taxon>
    </lineage>
</organism>
<protein>
    <recommendedName>
        <fullName evidence="2">ClpXP adapter protein SpxH</fullName>
    </recommendedName>
</protein>
<evidence type="ECO:0000256" key="2">
    <source>
        <dbReference type="HAMAP-Rule" id="MF_02245"/>
    </source>
</evidence>
<dbReference type="Gene3D" id="3.40.30.10">
    <property type="entry name" value="Glutaredoxin"/>
    <property type="match status" value="1"/>
</dbReference>
<dbReference type="STRING" id="1348624.GCA_001591545_02020"/>
<comment type="function">
    <text evidence="2">Adapter protein required for efficient degradation of Spx by ClpXP under non-stress conditions. Interaction with Spx stabilizes Spx and exposes the C-terminus of Spx for recognition and proteolysis by ClpXP.</text>
</comment>
<comment type="similarity">
    <text evidence="2">Belongs to the SpxH family.</text>
</comment>
<evidence type="ECO:0000256" key="1">
    <source>
        <dbReference type="ARBA" id="ARBA00022490"/>
    </source>
</evidence>
<name>A0A2X4WDQ1_LEDLE</name>
<dbReference type="CDD" id="cd03025">
    <property type="entry name" value="DsbA_FrnE_like"/>
    <property type="match status" value="1"/>
</dbReference>
<dbReference type="SUPFAM" id="SSF52833">
    <property type="entry name" value="Thioredoxin-like"/>
    <property type="match status" value="1"/>
</dbReference>
<proteinExistence type="inferred from homology"/>
<evidence type="ECO:0000313" key="4">
    <source>
        <dbReference type="Proteomes" id="UP000249134"/>
    </source>
</evidence>
<gene>
    <name evidence="2" type="primary">spxH</name>
    <name evidence="3" type="ORF">NCTC4824_02972</name>
</gene>
<accession>A0A2X4WDQ1</accession>
<dbReference type="PANTHER" id="PTHR13887">
    <property type="entry name" value="GLUTATHIONE S-TRANSFERASE KAPPA"/>
    <property type="match status" value="1"/>
</dbReference>
<dbReference type="KEGG" id="blen:NCTC4824_02972"/>
<dbReference type="HAMAP" id="MF_02245">
    <property type="entry name" value="Adapter_SpxH"/>
    <property type="match status" value="1"/>
</dbReference>
<evidence type="ECO:0000313" key="3">
    <source>
        <dbReference type="EMBL" id="SQI60869.1"/>
    </source>
</evidence>
<keyword evidence="1 2" id="KW-0963">Cytoplasm</keyword>
<dbReference type="Gene3D" id="1.10.472.60">
    <property type="entry name" value="putative protein disulfide isomerase domain"/>
    <property type="match status" value="1"/>
</dbReference>
<dbReference type="Proteomes" id="UP000249134">
    <property type="component" value="Chromosome 1"/>
</dbReference>
<dbReference type="InterPro" id="IPR036249">
    <property type="entry name" value="Thioredoxin-like_sf"/>
</dbReference>
<dbReference type="AlphaFoldDB" id="A0A2X4WDQ1"/>
<dbReference type="InterPro" id="IPR046404">
    <property type="entry name" value="Adapter_SpxH"/>
</dbReference>